<dbReference type="OrthoDB" id="2414662at2759"/>
<evidence type="ECO:0000256" key="2">
    <source>
        <dbReference type="ARBA" id="ARBA00007441"/>
    </source>
</evidence>
<sequence length="209" mass="23501">MVISYEVVGARPTYLIQARVYTDSASGWQYEGLVFDGWSTSDSRRSSACGSPVGSAGKLFSATGWRVGWLIGPPALIDPALATSTRIVSCANTPMREWAPVALEQARERRFFETQLEEYAERRAVLVDAFEKLGMEYAWTEGSYFVLLMSVAAWFIANHIGVSCIPVSKFYCDEHMHIGANYVNFSFCKDVDMYRTAAERLQKARWFLA</sequence>
<keyword evidence="8" id="KW-1185">Reference proteome</keyword>
<evidence type="ECO:0000313" key="7">
    <source>
        <dbReference type="EMBL" id="CDO69420.1"/>
    </source>
</evidence>
<dbReference type="InterPro" id="IPR015421">
    <property type="entry name" value="PyrdxlP-dep_Trfase_major"/>
</dbReference>
<accession>A0A060S510</accession>
<dbReference type="PROSITE" id="PS00105">
    <property type="entry name" value="AA_TRANSFER_CLASS_1"/>
    <property type="match status" value="1"/>
</dbReference>
<dbReference type="AlphaFoldDB" id="A0A060S510"/>
<proteinExistence type="inferred from homology"/>
<gene>
    <name evidence="7" type="ORF">BN946_scf184791.g15</name>
</gene>
<name>A0A060S510_PYCCI</name>
<comment type="cofactor">
    <cofactor evidence="1">
        <name>pyridoxal 5'-phosphate</name>
        <dbReference type="ChEBI" id="CHEBI:597326"/>
    </cofactor>
</comment>
<dbReference type="Gene3D" id="3.90.1150.10">
    <property type="entry name" value="Aspartate Aminotransferase, domain 1"/>
    <property type="match status" value="2"/>
</dbReference>
<comment type="caution">
    <text evidence="7">The sequence shown here is derived from an EMBL/GenBank/DDBJ whole genome shotgun (WGS) entry which is preliminary data.</text>
</comment>
<dbReference type="Proteomes" id="UP000029665">
    <property type="component" value="Unassembled WGS sequence"/>
</dbReference>
<keyword evidence="5" id="KW-0663">Pyridoxal phosphate</keyword>
<evidence type="ECO:0000256" key="4">
    <source>
        <dbReference type="ARBA" id="ARBA00022679"/>
    </source>
</evidence>
<dbReference type="InterPro" id="IPR051326">
    <property type="entry name" value="Kynurenine-oxoglutarate_AT"/>
</dbReference>
<dbReference type="Pfam" id="PF00155">
    <property type="entry name" value="Aminotran_1_2"/>
    <property type="match status" value="1"/>
</dbReference>
<evidence type="ECO:0000259" key="6">
    <source>
        <dbReference type="Pfam" id="PF00155"/>
    </source>
</evidence>
<evidence type="ECO:0000256" key="5">
    <source>
        <dbReference type="ARBA" id="ARBA00022898"/>
    </source>
</evidence>
<evidence type="ECO:0000256" key="1">
    <source>
        <dbReference type="ARBA" id="ARBA00001933"/>
    </source>
</evidence>
<dbReference type="InterPro" id="IPR015424">
    <property type="entry name" value="PyrdxlP-dep_Trfase"/>
</dbReference>
<dbReference type="Gene3D" id="3.40.640.10">
    <property type="entry name" value="Type I PLP-dependent aspartate aminotransferase-like (Major domain)"/>
    <property type="match status" value="1"/>
</dbReference>
<comment type="similarity">
    <text evidence="2">Belongs to the class-I pyridoxal-phosphate-dependent aminotransferase family.</text>
</comment>
<evidence type="ECO:0000256" key="3">
    <source>
        <dbReference type="ARBA" id="ARBA00022576"/>
    </source>
</evidence>
<evidence type="ECO:0000313" key="8">
    <source>
        <dbReference type="Proteomes" id="UP000029665"/>
    </source>
</evidence>
<dbReference type="PANTHER" id="PTHR43807:SF20">
    <property type="entry name" value="FI04487P"/>
    <property type="match status" value="1"/>
</dbReference>
<keyword evidence="3" id="KW-0032">Aminotransferase</keyword>
<dbReference type="GO" id="GO:0005739">
    <property type="term" value="C:mitochondrion"/>
    <property type="evidence" value="ECO:0007669"/>
    <property type="project" value="TreeGrafter"/>
</dbReference>
<dbReference type="HOGENOM" id="CLU_1315980_0_0_1"/>
<dbReference type="GO" id="GO:0030170">
    <property type="term" value="F:pyridoxal phosphate binding"/>
    <property type="evidence" value="ECO:0007669"/>
    <property type="project" value="InterPro"/>
</dbReference>
<dbReference type="InterPro" id="IPR015422">
    <property type="entry name" value="PyrdxlP-dep_Trfase_small"/>
</dbReference>
<dbReference type="InterPro" id="IPR004838">
    <property type="entry name" value="NHTrfase_class1_PyrdxlP-BS"/>
</dbReference>
<dbReference type="EMBL" id="CCBP010000043">
    <property type="protein sequence ID" value="CDO69420.1"/>
    <property type="molecule type" value="Genomic_DNA"/>
</dbReference>
<dbReference type="GO" id="GO:0016212">
    <property type="term" value="F:kynurenine-oxoglutarate transaminase activity"/>
    <property type="evidence" value="ECO:0007669"/>
    <property type="project" value="TreeGrafter"/>
</dbReference>
<dbReference type="PANTHER" id="PTHR43807">
    <property type="entry name" value="FI04487P"/>
    <property type="match status" value="1"/>
</dbReference>
<protein>
    <recommendedName>
        <fullName evidence="6">Aminotransferase class I/classII large domain-containing protein</fullName>
    </recommendedName>
</protein>
<reference evidence="7" key="1">
    <citation type="submission" date="2014-01" db="EMBL/GenBank/DDBJ databases">
        <title>The genome of the white-rot fungus Pycnoporus cinnabarinus: a basidiomycete model with a versatile arsenal for lignocellulosic biomass breakdown.</title>
        <authorList>
            <person name="Levasseur A."/>
            <person name="Lomascolo A."/>
            <person name="Ruiz-Duenas F.J."/>
            <person name="Uzan E."/>
            <person name="Piumi F."/>
            <person name="Kues U."/>
            <person name="Ram A.F.J."/>
            <person name="Murat C."/>
            <person name="Haon M."/>
            <person name="Benoit I."/>
            <person name="Arfi Y."/>
            <person name="Chevret D."/>
            <person name="Drula E."/>
            <person name="Kwon M.J."/>
            <person name="Gouret P."/>
            <person name="Lesage-Meessen L."/>
            <person name="Lombard V."/>
            <person name="Mariette J."/>
            <person name="Noirot C."/>
            <person name="Park J."/>
            <person name="Patyshakuliyeva A."/>
            <person name="Wieneger R.A.B."/>
            <person name="Wosten H.A.B."/>
            <person name="Martin F."/>
            <person name="Coutinho P.M."/>
            <person name="de Vries R."/>
            <person name="Martinez A.T."/>
            <person name="Klopp C."/>
            <person name="Pontarotti P."/>
            <person name="Henrissat B."/>
            <person name="Record E."/>
        </authorList>
    </citation>
    <scope>NUCLEOTIDE SEQUENCE [LARGE SCALE GENOMIC DNA]</scope>
    <source>
        <strain evidence="7">BRFM137</strain>
    </source>
</reference>
<dbReference type="InterPro" id="IPR004839">
    <property type="entry name" value="Aminotransferase_I/II_large"/>
</dbReference>
<dbReference type="STRING" id="5643.A0A060S510"/>
<keyword evidence="4" id="KW-0808">Transferase</keyword>
<feature type="domain" description="Aminotransferase class I/classII large" evidence="6">
    <location>
        <begin position="53"/>
        <end position="177"/>
    </location>
</feature>
<dbReference type="SUPFAM" id="SSF53383">
    <property type="entry name" value="PLP-dependent transferases"/>
    <property type="match status" value="1"/>
</dbReference>
<dbReference type="OMA" id="HYMEAVA"/>
<organism evidence="7 8">
    <name type="scientific">Pycnoporus cinnabarinus</name>
    <name type="common">Cinnabar-red polypore</name>
    <name type="synonym">Trametes cinnabarina</name>
    <dbReference type="NCBI Taxonomy" id="5643"/>
    <lineage>
        <taxon>Eukaryota</taxon>
        <taxon>Fungi</taxon>
        <taxon>Dikarya</taxon>
        <taxon>Basidiomycota</taxon>
        <taxon>Agaricomycotina</taxon>
        <taxon>Agaricomycetes</taxon>
        <taxon>Polyporales</taxon>
        <taxon>Polyporaceae</taxon>
        <taxon>Trametes</taxon>
    </lineage>
</organism>